<organism evidence="5 6">
    <name type="scientific">Oceanobacillus kimchii</name>
    <dbReference type="NCBI Taxonomy" id="746691"/>
    <lineage>
        <taxon>Bacteria</taxon>
        <taxon>Bacillati</taxon>
        <taxon>Bacillota</taxon>
        <taxon>Bacilli</taxon>
        <taxon>Bacillales</taxon>
        <taxon>Bacillaceae</taxon>
        <taxon>Oceanobacillus</taxon>
    </lineage>
</organism>
<dbReference type="InterPro" id="IPR037923">
    <property type="entry name" value="HTH-like"/>
</dbReference>
<dbReference type="EMBL" id="BSKO01000001">
    <property type="protein sequence ID" value="GLO67511.1"/>
    <property type="molecule type" value="Genomic_DNA"/>
</dbReference>
<dbReference type="PROSITE" id="PS01124">
    <property type="entry name" value="HTH_ARAC_FAMILY_2"/>
    <property type="match status" value="1"/>
</dbReference>
<protein>
    <submittedName>
        <fullName evidence="5">AraC family transcriptional regulator</fullName>
    </submittedName>
</protein>
<dbReference type="InterPro" id="IPR018060">
    <property type="entry name" value="HTH_AraC"/>
</dbReference>
<dbReference type="Proteomes" id="UP001275436">
    <property type="component" value="Unassembled WGS sequence"/>
</dbReference>
<dbReference type="PRINTS" id="PR00032">
    <property type="entry name" value="HTHARAC"/>
</dbReference>
<proteinExistence type="predicted"/>
<dbReference type="SMART" id="SM00342">
    <property type="entry name" value="HTH_ARAC"/>
    <property type="match status" value="1"/>
</dbReference>
<comment type="caution">
    <text evidence="5">The sequence shown here is derived from an EMBL/GenBank/DDBJ whole genome shotgun (WGS) entry which is preliminary data.</text>
</comment>
<dbReference type="InterPro" id="IPR009057">
    <property type="entry name" value="Homeodomain-like_sf"/>
</dbReference>
<evidence type="ECO:0000256" key="2">
    <source>
        <dbReference type="ARBA" id="ARBA00023125"/>
    </source>
</evidence>
<evidence type="ECO:0000259" key="4">
    <source>
        <dbReference type="PROSITE" id="PS01124"/>
    </source>
</evidence>
<dbReference type="PANTHER" id="PTHR43280">
    <property type="entry name" value="ARAC-FAMILY TRANSCRIPTIONAL REGULATOR"/>
    <property type="match status" value="1"/>
</dbReference>
<dbReference type="SUPFAM" id="SSF46689">
    <property type="entry name" value="Homeodomain-like"/>
    <property type="match status" value="2"/>
</dbReference>
<keyword evidence="1" id="KW-0805">Transcription regulation</keyword>
<keyword evidence="2" id="KW-0238">DNA-binding</keyword>
<dbReference type="RefSeq" id="WP_215064646.1">
    <property type="nucleotide sequence ID" value="NZ_BSKO01000001.1"/>
</dbReference>
<dbReference type="Pfam" id="PF12833">
    <property type="entry name" value="HTH_18"/>
    <property type="match status" value="1"/>
</dbReference>
<evidence type="ECO:0000313" key="5">
    <source>
        <dbReference type="EMBL" id="GLO67511.1"/>
    </source>
</evidence>
<keyword evidence="6" id="KW-1185">Reference proteome</keyword>
<dbReference type="Pfam" id="PF02311">
    <property type="entry name" value="AraC_binding"/>
    <property type="match status" value="1"/>
</dbReference>
<evidence type="ECO:0000256" key="1">
    <source>
        <dbReference type="ARBA" id="ARBA00023015"/>
    </source>
</evidence>
<gene>
    <name evidence="5" type="primary">agpT</name>
    <name evidence="5" type="ORF">MACH08_32950</name>
</gene>
<dbReference type="InterPro" id="IPR020449">
    <property type="entry name" value="Tscrpt_reg_AraC-type_HTH"/>
</dbReference>
<feature type="domain" description="HTH araC/xylS-type" evidence="4">
    <location>
        <begin position="184"/>
        <end position="282"/>
    </location>
</feature>
<dbReference type="PANTHER" id="PTHR43280:SF2">
    <property type="entry name" value="HTH-TYPE TRANSCRIPTIONAL REGULATOR EXSA"/>
    <property type="match status" value="1"/>
</dbReference>
<dbReference type="Gene3D" id="1.10.10.60">
    <property type="entry name" value="Homeodomain-like"/>
    <property type="match status" value="2"/>
</dbReference>
<name>A0ABQ5TP08_9BACI</name>
<sequence>MQKYSKHNSYGFRFKGDYQRNVAGLQAIGYELRSDPSYYWEGLNRGEKNVIVFQYTLNGRGAIRIGETTHQLEKGTAFFIDIPSDHCYYLPDNSVEWEFIFFTIYGNEAHSLFTEITRKHGHIFQLPIHAGPIRHILKTIEKIETTGINHGYEASSCAYSFIMECLEYVEYEQRNATVAPPPILKAVEYMKENFQKDITLDDIVRESGLSKYHFTRRFVKSMNDTPIHYLNNMRVKQALQLLLIEEKTIEEISKEVGYSSSNYFSKVFKHMVGETPSEYRKNTCVMPVNHLFID</sequence>
<reference evidence="5 6" key="1">
    <citation type="submission" date="2023-02" db="EMBL/GenBank/DDBJ databases">
        <title>Oceanobacillus kimchii IFOP_LL358 isolated form Alexandrium catenella lab strain.</title>
        <authorList>
            <person name="Gajardo G."/>
            <person name="Ueki S."/>
            <person name="Maruyama F."/>
        </authorList>
    </citation>
    <scope>NUCLEOTIDE SEQUENCE [LARGE SCALE GENOMIC DNA]</scope>
    <source>
        <strain evidence="5 6">IFOP_LL358</strain>
    </source>
</reference>
<dbReference type="SUPFAM" id="SSF51215">
    <property type="entry name" value="Regulatory protein AraC"/>
    <property type="match status" value="1"/>
</dbReference>
<dbReference type="InterPro" id="IPR003313">
    <property type="entry name" value="AraC-bd"/>
</dbReference>
<evidence type="ECO:0000313" key="6">
    <source>
        <dbReference type="Proteomes" id="UP001275436"/>
    </source>
</evidence>
<keyword evidence="3" id="KW-0804">Transcription</keyword>
<accession>A0ABQ5TP08</accession>
<evidence type="ECO:0000256" key="3">
    <source>
        <dbReference type="ARBA" id="ARBA00023163"/>
    </source>
</evidence>